<dbReference type="HOGENOM" id="CLU_3378928_0_0_6"/>
<comment type="caution">
    <text evidence="1">The sequence shown here is derived from an EMBL/GenBank/DDBJ whole genome shotgun (WGS) entry which is preliminary data.</text>
</comment>
<evidence type="ECO:0000313" key="1">
    <source>
        <dbReference type="EMBL" id="EGH36145.1"/>
    </source>
</evidence>
<dbReference type="EMBL" id="AEAH01004487">
    <property type="protein sequence ID" value="EGH36145.1"/>
    <property type="molecule type" value="Genomic_DNA"/>
</dbReference>
<feature type="non-terminal residue" evidence="1">
    <location>
        <position position="1"/>
    </location>
</feature>
<feature type="non-terminal residue" evidence="1">
    <location>
        <position position="34"/>
    </location>
</feature>
<organism evidence="1 2">
    <name type="scientific">Pseudomonas syringae pv. japonica str. M301072</name>
    <dbReference type="NCBI Taxonomy" id="629262"/>
    <lineage>
        <taxon>Bacteria</taxon>
        <taxon>Pseudomonadati</taxon>
        <taxon>Pseudomonadota</taxon>
        <taxon>Gammaproteobacteria</taxon>
        <taxon>Pseudomonadales</taxon>
        <taxon>Pseudomonadaceae</taxon>
        <taxon>Pseudomonas</taxon>
        <taxon>Pseudomonas syringae</taxon>
    </lineage>
</organism>
<name>F3G103_PSESX</name>
<dbReference type="AlphaFoldDB" id="F3G103"/>
<reference evidence="1 2" key="1">
    <citation type="journal article" date="2011" name="PLoS Pathog.">
        <title>Dynamic evolution of pathogenicity revealed by sequencing and comparative genomics of 19 Pseudomonas syringae isolates.</title>
        <authorList>
            <person name="Baltrus D.A."/>
            <person name="Nishimura M.T."/>
            <person name="Romanchuk A."/>
            <person name="Chang J.H."/>
            <person name="Mukhtar M.S."/>
            <person name="Cherkis K."/>
            <person name="Roach J."/>
            <person name="Grant S.R."/>
            <person name="Jones C.D."/>
            <person name="Dangl J.L."/>
        </authorList>
    </citation>
    <scope>NUCLEOTIDE SEQUENCE [LARGE SCALE GENOMIC DNA]</scope>
    <source>
        <strain evidence="2">M301072PT</strain>
    </source>
</reference>
<gene>
    <name evidence="1" type="ORF">PSYJA_46611</name>
</gene>
<sequence>LTELQAVKRGPKTLTVAIGRADRDGKATLEPYLS</sequence>
<dbReference type="Proteomes" id="UP000004471">
    <property type="component" value="Unassembled WGS sequence"/>
</dbReference>
<evidence type="ECO:0000313" key="2">
    <source>
        <dbReference type="Proteomes" id="UP000004471"/>
    </source>
</evidence>
<proteinExistence type="predicted"/>
<accession>F3G103</accession>
<protein>
    <submittedName>
        <fullName evidence="1">Uncharacterized protein</fullName>
    </submittedName>
</protein>